<dbReference type="AlphaFoldDB" id="A0AAF0YDL3"/>
<feature type="region of interest" description="Disordered" evidence="1">
    <location>
        <begin position="1"/>
        <end position="68"/>
    </location>
</feature>
<evidence type="ECO:0000256" key="1">
    <source>
        <dbReference type="SAM" id="MobiDB-lite"/>
    </source>
</evidence>
<evidence type="ECO:0000313" key="2">
    <source>
        <dbReference type="EMBL" id="WOO82546.1"/>
    </source>
</evidence>
<feature type="compositionally biased region" description="Pro residues" evidence="1">
    <location>
        <begin position="34"/>
        <end position="47"/>
    </location>
</feature>
<name>A0AAF0YDL3_9TREE</name>
<feature type="region of interest" description="Disordered" evidence="1">
    <location>
        <begin position="176"/>
        <end position="201"/>
    </location>
</feature>
<feature type="compositionally biased region" description="Low complexity" evidence="1">
    <location>
        <begin position="1"/>
        <end position="33"/>
    </location>
</feature>
<proteinExistence type="predicted"/>
<keyword evidence="3" id="KW-1185">Reference proteome</keyword>
<reference evidence="2" key="1">
    <citation type="submission" date="2023-10" db="EMBL/GenBank/DDBJ databases">
        <authorList>
            <person name="Noh H."/>
        </authorList>
    </citation>
    <scope>NUCLEOTIDE SEQUENCE</scope>
    <source>
        <strain evidence="2">DUCC4014</strain>
    </source>
</reference>
<dbReference type="RefSeq" id="XP_062628578.1">
    <property type="nucleotide sequence ID" value="XM_062772594.1"/>
</dbReference>
<dbReference type="Proteomes" id="UP000827549">
    <property type="component" value="Chromosome 4"/>
</dbReference>
<sequence>MTSSGTDTPSPTATASTLRTDTPTPPSTRATSPPCTPPAKPSDPESPPTVYSYSPPPSPTTLPRTTPKRAPIIIPDLLADWPTFTSYPPLVRAHWSTSGLRVPVSAEAHDDVVSLVAEIMSSDPPPPPALKAAALEFGRQVAVSRMADRALRRVHVHAPRDTGRLLIHEIIEEKKKKEEEGEREGIKEAHSLVVGGGTGSS</sequence>
<protein>
    <submittedName>
        <fullName evidence="2">Uncharacterized protein</fullName>
    </submittedName>
</protein>
<gene>
    <name evidence="2" type="ORF">LOC62_04G006030</name>
</gene>
<evidence type="ECO:0000313" key="3">
    <source>
        <dbReference type="Proteomes" id="UP000827549"/>
    </source>
</evidence>
<dbReference type="GeneID" id="87809257"/>
<dbReference type="EMBL" id="CP086717">
    <property type="protein sequence ID" value="WOO82546.1"/>
    <property type="molecule type" value="Genomic_DNA"/>
</dbReference>
<accession>A0AAF0YDL3</accession>
<feature type="compositionally biased region" description="Basic and acidic residues" evidence="1">
    <location>
        <begin position="176"/>
        <end position="190"/>
    </location>
</feature>
<organism evidence="2 3">
    <name type="scientific">Vanrija pseudolonga</name>
    <dbReference type="NCBI Taxonomy" id="143232"/>
    <lineage>
        <taxon>Eukaryota</taxon>
        <taxon>Fungi</taxon>
        <taxon>Dikarya</taxon>
        <taxon>Basidiomycota</taxon>
        <taxon>Agaricomycotina</taxon>
        <taxon>Tremellomycetes</taxon>
        <taxon>Trichosporonales</taxon>
        <taxon>Trichosporonaceae</taxon>
        <taxon>Vanrija</taxon>
    </lineage>
</organism>